<dbReference type="Proteomes" id="UP000051643">
    <property type="component" value="Unassembled WGS sequence"/>
</dbReference>
<dbReference type="InterPro" id="IPR025347">
    <property type="entry name" value="DUF4251"/>
</dbReference>
<dbReference type="AlphaFoldDB" id="A0A0Q9Z363"/>
<dbReference type="STRING" id="270918.APR42_12390"/>
<dbReference type="EMBL" id="LKTP01000037">
    <property type="protein sequence ID" value="KRG27293.1"/>
    <property type="molecule type" value="Genomic_DNA"/>
</dbReference>
<dbReference type="Gene3D" id="2.40.128.410">
    <property type="match status" value="1"/>
</dbReference>
<dbReference type="OrthoDB" id="1448121at2"/>
<dbReference type="Pfam" id="PF14059">
    <property type="entry name" value="DUF4251"/>
    <property type="match status" value="1"/>
</dbReference>
<evidence type="ECO:0008006" key="3">
    <source>
        <dbReference type="Google" id="ProtNLM"/>
    </source>
</evidence>
<name>A0A0Q9Z363_9FLAO</name>
<reference evidence="1" key="1">
    <citation type="submission" date="2015-10" db="EMBL/GenBank/DDBJ databases">
        <title>Draft genome sequence of Salegentibacter mishustinae KCTC 12263.</title>
        <authorList>
            <person name="Lin W."/>
            <person name="Zheng Q."/>
        </authorList>
    </citation>
    <scope>NUCLEOTIDE SEQUENCE [LARGE SCALE GENOMIC DNA]</scope>
    <source>
        <strain evidence="1">KCTC 12263</strain>
    </source>
</reference>
<sequence>MKGFIFNLLLIISLFVFQGCGSSMNSAKVTKTKQLVDSRKFEIQHEWVNPMSGNRINLIGNPNFIRLKKDSVNLFLPFFGERFAGGGYNDEGGIIYNGPLKDLEVNSDKKDTQIIKFSTKQDTEDLDFTITVYPEGDVNTRVNSSHRSFISYQGKIGELKERDD</sequence>
<gene>
    <name evidence="1" type="ORF">APR42_12390</name>
</gene>
<organism evidence="1 2">
    <name type="scientific">Salegentibacter mishustinae</name>
    <dbReference type="NCBI Taxonomy" id="270918"/>
    <lineage>
        <taxon>Bacteria</taxon>
        <taxon>Pseudomonadati</taxon>
        <taxon>Bacteroidota</taxon>
        <taxon>Flavobacteriia</taxon>
        <taxon>Flavobacteriales</taxon>
        <taxon>Flavobacteriaceae</taxon>
        <taxon>Salegentibacter</taxon>
    </lineage>
</organism>
<dbReference type="RefSeq" id="WP_083482236.1">
    <property type="nucleotide sequence ID" value="NZ_BMWR01000007.1"/>
</dbReference>
<comment type="caution">
    <text evidence="1">The sequence shown here is derived from an EMBL/GenBank/DDBJ whole genome shotgun (WGS) entry which is preliminary data.</text>
</comment>
<keyword evidence="2" id="KW-1185">Reference proteome</keyword>
<evidence type="ECO:0000313" key="2">
    <source>
        <dbReference type="Proteomes" id="UP000051643"/>
    </source>
</evidence>
<proteinExistence type="predicted"/>
<dbReference type="PROSITE" id="PS51257">
    <property type="entry name" value="PROKAR_LIPOPROTEIN"/>
    <property type="match status" value="1"/>
</dbReference>
<accession>A0A0Q9Z363</accession>
<evidence type="ECO:0000313" key="1">
    <source>
        <dbReference type="EMBL" id="KRG27293.1"/>
    </source>
</evidence>
<protein>
    <recommendedName>
        <fullName evidence="3">DUF4251 domain-containing protein</fullName>
    </recommendedName>
</protein>